<dbReference type="Pfam" id="PF00356">
    <property type="entry name" value="LacI"/>
    <property type="match status" value="1"/>
</dbReference>
<dbReference type="AlphaFoldDB" id="A0A916WRE1"/>
<comment type="caution">
    <text evidence="5">The sequence shown here is derived from an EMBL/GenBank/DDBJ whole genome shotgun (WGS) entry which is preliminary data.</text>
</comment>
<dbReference type="CDD" id="cd01545">
    <property type="entry name" value="PBP1_SalR"/>
    <property type="match status" value="1"/>
</dbReference>
<dbReference type="Pfam" id="PF13377">
    <property type="entry name" value="Peripla_BP_3"/>
    <property type="match status" value="1"/>
</dbReference>
<dbReference type="EMBL" id="BMIH01000002">
    <property type="protein sequence ID" value="GGB27347.1"/>
    <property type="molecule type" value="Genomic_DNA"/>
</dbReference>
<dbReference type="RefSeq" id="WP_188658233.1">
    <property type="nucleotide sequence ID" value="NZ_BMIH01000002.1"/>
</dbReference>
<dbReference type="Gene3D" id="3.40.50.2300">
    <property type="match status" value="2"/>
</dbReference>
<proteinExistence type="predicted"/>
<dbReference type="PRINTS" id="PR00036">
    <property type="entry name" value="HTHLACI"/>
</dbReference>
<dbReference type="SUPFAM" id="SSF47413">
    <property type="entry name" value="lambda repressor-like DNA-binding domains"/>
    <property type="match status" value="1"/>
</dbReference>
<keyword evidence="6" id="KW-1185">Reference proteome</keyword>
<dbReference type="GO" id="GO:0003700">
    <property type="term" value="F:DNA-binding transcription factor activity"/>
    <property type="evidence" value="ECO:0007669"/>
    <property type="project" value="TreeGrafter"/>
</dbReference>
<keyword evidence="3" id="KW-0804">Transcription</keyword>
<name>A0A916WRE1_9SPHN</name>
<evidence type="ECO:0000313" key="5">
    <source>
        <dbReference type="EMBL" id="GGB27347.1"/>
    </source>
</evidence>
<dbReference type="CDD" id="cd01392">
    <property type="entry name" value="HTH_LacI"/>
    <property type="match status" value="1"/>
</dbReference>
<dbReference type="InterPro" id="IPR010982">
    <property type="entry name" value="Lambda_DNA-bd_dom_sf"/>
</dbReference>
<dbReference type="PANTHER" id="PTHR30146">
    <property type="entry name" value="LACI-RELATED TRANSCRIPTIONAL REPRESSOR"/>
    <property type="match status" value="1"/>
</dbReference>
<dbReference type="InterPro" id="IPR000843">
    <property type="entry name" value="HTH_LacI"/>
</dbReference>
<dbReference type="GO" id="GO:0000976">
    <property type="term" value="F:transcription cis-regulatory region binding"/>
    <property type="evidence" value="ECO:0007669"/>
    <property type="project" value="TreeGrafter"/>
</dbReference>
<dbReference type="InterPro" id="IPR028082">
    <property type="entry name" value="Peripla_BP_I"/>
</dbReference>
<protein>
    <submittedName>
        <fullName evidence="5">LacI family transcriptional regulator</fullName>
    </submittedName>
</protein>
<dbReference type="PROSITE" id="PS50932">
    <property type="entry name" value="HTH_LACI_2"/>
    <property type="match status" value="1"/>
</dbReference>
<gene>
    <name evidence="5" type="ORF">GCM10011380_16230</name>
</gene>
<dbReference type="SMART" id="SM00354">
    <property type="entry name" value="HTH_LACI"/>
    <property type="match status" value="1"/>
</dbReference>
<accession>A0A916WRE1</accession>
<evidence type="ECO:0000256" key="3">
    <source>
        <dbReference type="ARBA" id="ARBA00023163"/>
    </source>
</evidence>
<organism evidence="5 6">
    <name type="scientific">Sphingomonas metalli</name>
    <dbReference type="NCBI Taxonomy" id="1779358"/>
    <lineage>
        <taxon>Bacteria</taxon>
        <taxon>Pseudomonadati</taxon>
        <taxon>Pseudomonadota</taxon>
        <taxon>Alphaproteobacteria</taxon>
        <taxon>Sphingomonadales</taxon>
        <taxon>Sphingomonadaceae</taxon>
        <taxon>Sphingomonas</taxon>
    </lineage>
</organism>
<dbReference type="PROSITE" id="PS00356">
    <property type="entry name" value="HTH_LACI_1"/>
    <property type="match status" value="1"/>
</dbReference>
<sequence length="348" mass="36383">MGRSGRLERGATIIDVARRANVSAMTVSRVINGRSGVRPETRTAVEEAIRALSYTPNAAARSLVTSAELRIGVVYSNPSAAFMSEFLTGVFEEASIRGARLVLLKGEDGHPPDDGALAAFAESGLSGIILAPPLGESRTVLAALRATGRPIAAVGAYQPGEATCVRIDDRAAAYEMTRHLLDLGHRRLGFVIGNPDQAASAERMAGFYAAVREADGVEVKVAQGDFSYASGLAAGEQLLNGPAPPTAIFASNDDMAAAIVSVAHRQQLDVPRELTVAGFDDTTAAVTLWPPLTTVHQPLRRLAAEALAAVATEATARGRAAADRGGDRVLEHSIVKRNSTAAPANSRD</sequence>
<keyword evidence="1" id="KW-0805">Transcription regulation</keyword>
<evidence type="ECO:0000256" key="1">
    <source>
        <dbReference type="ARBA" id="ARBA00023015"/>
    </source>
</evidence>
<evidence type="ECO:0000256" key="2">
    <source>
        <dbReference type="ARBA" id="ARBA00023125"/>
    </source>
</evidence>
<dbReference type="Gene3D" id="1.10.260.40">
    <property type="entry name" value="lambda repressor-like DNA-binding domains"/>
    <property type="match status" value="1"/>
</dbReference>
<dbReference type="PANTHER" id="PTHR30146:SF153">
    <property type="entry name" value="LACTOSE OPERON REPRESSOR"/>
    <property type="match status" value="1"/>
</dbReference>
<dbReference type="SUPFAM" id="SSF53822">
    <property type="entry name" value="Periplasmic binding protein-like I"/>
    <property type="match status" value="1"/>
</dbReference>
<evidence type="ECO:0000313" key="6">
    <source>
        <dbReference type="Proteomes" id="UP000623067"/>
    </source>
</evidence>
<reference evidence="5" key="1">
    <citation type="journal article" date="2014" name="Int. J. Syst. Evol. Microbiol.">
        <title>Complete genome sequence of Corynebacterium casei LMG S-19264T (=DSM 44701T), isolated from a smear-ripened cheese.</title>
        <authorList>
            <consortium name="US DOE Joint Genome Institute (JGI-PGF)"/>
            <person name="Walter F."/>
            <person name="Albersmeier A."/>
            <person name="Kalinowski J."/>
            <person name="Ruckert C."/>
        </authorList>
    </citation>
    <scope>NUCLEOTIDE SEQUENCE</scope>
    <source>
        <strain evidence="5">CGMCC 1.15330</strain>
    </source>
</reference>
<dbReference type="InterPro" id="IPR046335">
    <property type="entry name" value="LacI/GalR-like_sensor"/>
</dbReference>
<feature type="domain" description="HTH lacI-type" evidence="4">
    <location>
        <begin position="11"/>
        <end position="65"/>
    </location>
</feature>
<evidence type="ECO:0000259" key="4">
    <source>
        <dbReference type="PROSITE" id="PS50932"/>
    </source>
</evidence>
<keyword evidence="2" id="KW-0238">DNA-binding</keyword>
<dbReference type="Proteomes" id="UP000623067">
    <property type="component" value="Unassembled WGS sequence"/>
</dbReference>
<reference evidence="5" key="2">
    <citation type="submission" date="2020-09" db="EMBL/GenBank/DDBJ databases">
        <authorList>
            <person name="Sun Q."/>
            <person name="Zhou Y."/>
        </authorList>
    </citation>
    <scope>NUCLEOTIDE SEQUENCE</scope>
    <source>
        <strain evidence="5">CGMCC 1.15330</strain>
    </source>
</reference>